<gene>
    <name evidence="1" type="ORF">ABU178_08435</name>
</gene>
<organism evidence="1 2">
    <name type="scientific">Pantoea osteomyelitidis</name>
    <dbReference type="NCBI Taxonomy" id="3230026"/>
    <lineage>
        <taxon>Bacteria</taxon>
        <taxon>Pseudomonadati</taxon>
        <taxon>Pseudomonadota</taxon>
        <taxon>Gammaproteobacteria</taxon>
        <taxon>Enterobacterales</taxon>
        <taxon>Erwiniaceae</taxon>
        <taxon>Pantoea</taxon>
    </lineage>
</organism>
<dbReference type="EMBL" id="JBGFSN010000004">
    <property type="protein sequence ID" value="MFH8134200.1"/>
    <property type="molecule type" value="Genomic_DNA"/>
</dbReference>
<sequence>MPTTNITVYQEWALVTAGADTALLSAVSGYGEICESTGTPDRSLKGHYIAAGKEGPAYQVSGDIYARASPGSNSLVLALT</sequence>
<accession>A0ABW7PWG0</accession>
<reference evidence="1 2" key="1">
    <citation type="submission" date="2024-08" db="EMBL/GenBank/DDBJ databases">
        <title>Pantoea ronii - a newly identified human opportunistic pathogen.</title>
        <authorList>
            <person name="Keidar-Friedman D."/>
            <person name="Sorek N."/>
            <person name="Leshin-Carmel D."/>
            <person name="Tsur A."/>
            <person name="Amsalem M."/>
            <person name="Tolkach D."/>
            <person name="Brosh-Nissimov T."/>
        </authorList>
    </citation>
    <scope>NUCLEOTIDE SEQUENCE [LARGE SCALE GENOMIC DNA]</scope>
    <source>
        <strain evidence="1 2">AA23256</strain>
    </source>
</reference>
<evidence type="ECO:0000313" key="2">
    <source>
        <dbReference type="Proteomes" id="UP001611251"/>
    </source>
</evidence>
<dbReference type="Proteomes" id="UP001611251">
    <property type="component" value="Unassembled WGS sequence"/>
</dbReference>
<keyword evidence="2" id="KW-1185">Reference proteome</keyword>
<name>A0ABW7PWG0_9GAMM</name>
<dbReference type="RefSeq" id="WP_397213777.1">
    <property type="nucleotide sequence ID" value="NZ_JBGFSN010000004.1"/>
</dbReference>
<proteinExistence type="predicted"/>
<protein>
    <submittedName>
        <fullName evidence="1">Uncharacterized protein</fullName>
    </submittedName>
</protein>
<comment type="caution">
    <text evidence="1">The sequence shown here is derived from an EMBL/GenBank/DDBJ whole genome shotgun (WGS) entry which is preliminary data.</text>
</comment>
<evidence type="ECO:0000313" key="1">
    <source>
        <dbReference type="EMBL" id="MFH8134200.1"/>
    </source>
</evidence>